<evidence type="ECO:0000256" key="1">
    <source>
        <dbReference type="ARBA" id="ARBA00009764"/>
    </source>
</evidence>
<evidence type="ECO:0000259" key="6">
    <source>
        <dbReference type="Pfam" id="PF02465"/>
    </source>
</evidence>
<protein>
    <recommendedName>
        <fullName evidence="5">Flagellar hook-associated protein 2</fullName>
        <shortName evidence="5">HAP2</shortName>
    </recommendedName>
    <alternativeName>
        <fullName evidence="5">Flagellar cap protein</fullName>
    </alternativeName>
</protein>
<dbReference type="Proteomes" id="UP000654993">
    <property type="component" value="Unassembled WGS sequence"/>
</dbReference>
<evidence type="ECO:0000256" key="2">
    <source>
        <dbReference type="ARBA" id="ARBA00011255"/>
    </source>
</evidence>
<evidence type="ECO:0000256" key="5">
    <source>
        <dbReference type="RuleBase" id="RU362066"/>
    </source>
</evidence>
<comment type="caution">
    <text evidence="8">The sequence shown here is derived from an EMBL/GenBank/DDBJ whole genome shotgun (WGS) entry which is preliminary data.</text>
</comment>
<gene>
    <name evidence="8" type="primary">fliD</name>
    <name evidence="8" type="ORF">PRECH8_24480</name>
</gene>
<dbReference type="InterPro" id="IPR040026">
    <property type="entry name" value="FliD"/>
</dbReference>
<dbReference type="GO" id="GO:0007155">
    <property type="term" value="P:cell adhesion"/>
    <property type="evidence" value="ECO:0007669"/>
    <property type="project" value="InterPro"/>
</dbReference>
<keyword evidence="3 5" id="KW-0175">Coiled coil</keyword>
<dbReference type="EMBL" id="BMAQ01000035">
    <property type="protein sequence ID" value="GFR39152.1"/>
    <property type="molecule type" value="Genomic_DNA"/>
</dbReference>
<name>A0A916QEA6_9BACL</name>
<reference evidence="8" key="1">
    <citation type="submission" date="2020-08" db="EMBL/GenBank/DDBJ databases">
        <authorList>
            <person name="Uke A."/>
            <person name="Chhe C."/>
            <person name="Baramee S."/>
            <person name="Kosugi A."/>
        </authorList>
    </citation>
    <scope>NUCLEOTIDE SEQUENCE</scope>
    <source>
        <strain evidence="8">DA-C8</strain>
    </source>
</reference>
<dbReference type="GO" id="GO:0071973">
    <property type="term" value="P:bacterial-type flagellum-dependent cell motility"/>
    <property type="evidence" value="ECO:0007669"/>
    <property type="project" value="TreeGrafter"/>
</dbReference>
<keyword evidence="9" id="KW-1185">Reference proteome</keyword>
<evidence type="ECO:0000259" key="7">
    <source>
        <dbReference type="Pfam" id="PF07195"/>
    </source>
</evidence>
<keyword evidence="8" id="KW-0282">Flagellum</keyword>
<dbReference type="InterPro" id="IPR003481">
    <property type="entry name" value="FliD_N"/>
</dbReference>
<sequence>MSFSLTGLASGLDTATIISQLMQIERIPYQKLEQRQNTLSSQQSIFRNINTKLSALRTAAEELSMSFNFDLRSTTVSDESVVKATASEGVPEGSYVINVESLATRHSLVSKKFSNLGEELNETLKITIAVGDESDIFTIDPDPDNGLTVEQALDQLRQKINASELDVTASLITTDDSQGIKRLVITSNKTGTANSISIDDENNQLEFEDSVKAEDAIFKVNGVEIKSSSNEISEVIPGLSLTLMKAGETTIHVQRDVDKIVEKVEAFVKAYNDVISTVKSNLGKEKSLQGDSTLRTLESHLNNLINRQVGNDPDALSFLFQIGLEVDKGKVDASSMTGTISFDKEKFKSAFAANPDEVIRLFTYQDKDHPDQNGIAVQFKNSLMEWTSYGKGILAMKIEGYTSEISLINQQMEAMETRLELKEQQLKRQFTAMESALIQLQNQQVWLASQIASMGIY</sequence>
<dbReference type="GO" id="GO:0005576">
    <property type="term" value="C:extracellular region"/>
    <property type="evidence" value="ECO:0007669"/>
    <property type="project" value="UniProtKB-SubCell"/>
</dbReference>
<dbReference type="GO" id="GO:0009424">
    <property type="term" value="C:bacterial-type flagellum hook"/>
    <property type="evidence" value="ECO:0007669"/>
    <property type="project" value="UniProtKB-UniRule"/>
</dbReference>
<feature type="domain" description="Flagellar hook-associated protein 2 N-terminal" evidence="6">
    <location>
        <begin position="10"/>
        <end position="106"/>
    </location>
</feature>
<dbReference type="GO" id="GO:0009421">
    <property type="term" value="C:bacterial-type flagellum filament cap"/>
    <property type="evidence" value="ECO:0007669"/>
    <property type="project" value="InterPro"/>
</dbReference>
<evidence type="ECO:0000313" key="8">
    <source>
        <dbReference type="EMBL" id="GFR39152.1"/>
    </source>
</evidence>
<comment type="similarity">
    <text evidence="1 5">Belongs to the FliD family.</text>
</comment>
<dbReference type="PANTHER" id="PTHR30288">
    <property type="entry name" value="FLAGELLAR CAP/ASSEMBLY PROTEIN FLID"/>
    <property type="match status" value="1"/>
</dbReference>
<comment type="function">
    <text evidence="5">Required for morphogenesis and for the elongation of the flagellar filament by facilitating polymerization of the flagellin monomers at the tip of growing filament. Forms a capping structure, which prevents flagellin subunits (transported through the central channel of the flagellum) from leaking out without polymerization at the distal end.</text>
</comment>
<dbReference type="RefSeq" id="WP_200967362.1">
    <property type="nucleotide sequence ID" value="NZ_BMAQ01000035.1"/>
</dbReference>
<dbReference type="PANTHER" id="PTHR30288:SF0">
    <property type="entry name" value="FLAGELLAR HOOK-ASSOCIATED PROTEIN 2"/>
    <property type="match status" value="1"/>
</dbReference>
<accession>A0A916QEA6</accession>
<keyword evidence="8" id="KW-0969">Cilium</keyword>
<reference evidence="8" key="2">
    <citation type="journal article" date="2021" name="Data Brief">
        <title>Draft genome sequence data of the facultative, thermophilic, xylanolytic bacterium Paenibacillus sp. strain DA-C8.</title>
        <authorList>
            <person name="Chhe C."/>
            <person name="Uke A."/>
            <person name="Baramee S."/>
            <person name="Ungkulpasvich U."/>
            <person name="Tachaapaikoon C."/>
            <person name="Pason P."/>
            <person name="Waeonukul R."/>
            <person name="Ratanakhanokchai K."/>
            <person name="Kosugi A."/>
        </authorList>
    </citation>
    <scope>NUCLEOTIDE SEQUENCE</scope>
    <source>
        <strain evidence="8">DA-C8</strain>
    </source>
</reference>
<keyword evidence="8" id="KW-0966">Cell projection</keyword>
<evidence type="ECO:0000256" key="4">
    <source>
        <dbReference type="ARBA" id="ARBA00023143"/>
    </source>
</evidence>
<keyword evidence="5" id="KW-0964">Secreted</keyword>
<evidence type="ECO:0000256" key="3">
    <source>
        <dbReference type="ARBA" id="ARBA00023054"/>
    </source>
</evidence>
<dbReference type="InterPro" id="IPR010809">
    <property type="entry name" value="FliD_C"/>
</dbReference>
<organism evidence="8 9">
    <name type="scientific">Insulibacter thermoxylanivorax</name>
    <dbReference type="NCBI Taxonomy" id="2749268"/>
    <lineage>
        <taxon>Bacteria</taxon>
        <taxon>Bacillati</taxon>
        <taxon>Bacillota</taxon>
        <taxon>Bacilli</taxon>
        <taxon>Bacillales</taxon>
        <taxon>Paenibacillaceae</taxon>
        <taxon>Insulibacter</taxon>
    </lineage>
</organism>
<keyword evidence="4 5" id="KW-0975">Bacterial flagellum</keyword>
<feature type="domain" description="Flagellar hook-associated protein 2 C-terminal" evidence="7">
    <location>
        <begin position="213"/>
        <end position="441"/>
    </location>
</feature>
<proteinExistence type="inferred from homology"/>
<dbReference type="Pfam" id="PF02465">
    <property type="entry name" value="FliD_N"/>
    <property type="match status" value="1"/>
</dbReference>
<dbReference type="AlphaFoldDB" id="A0A916QEA6"/>
<comment type="subcellular location">
    <subcellularLocation>
        <location evidence="5">Secreted</location>
    </subcellularLocation>
    <subcellularLocation>
        <location evidence="5">Bacterial flagellum</location>
    </subcellularLocation>
</comment>
<feature type="coiled-coil region" evidence="5">
    <location>
        <begin position="398"/>
        <end position="443"/>
    </location>
</feature>
<dbReference type="Pfam" id="PF07195">
    <property type="entry name" value="FliD_C"/>
    <property type="match status" value="1"/>
</dbReference>
<evidence type="ECO:0000313" key="9">
    <source>
        <dbReference type="Proteomes" id="UP000654993"/>
    </source>
</evidence>
<comment type="subunit">
    <text evidence="2 5">Homopentamer.</text>
</comment>